<keyword evidence="3" id="KW-1185">Reference proteome</keyword>
<proteinExistence type="predicted"/>
<dbReference type="RefSeq" id="XP_014149057.1">
    <property type="nucleotide sequence ID" value="XM_014293582.1"/>
</dbReference>
<accession>A0A0L0FEI9</accession>
<protein>
    <recommendedName>
        <fullName evidence="1">PSP proline-rich domain-containing protein</fullName>
    </recommendedName>
</protein>
<dbReference type="InterPro" id="IPR006568">
    <property type="entry name" value="PSP_pro-rich"/>
</dbReference>
<dbReference type="Pfam" id="PF04046">
    <property type="entry name" value="PSP"/>
    <property type="match status" value="1"/>
</dbReference>
<reference evidence="2 3" key="1">
    <citation type="submission" date="2011-02" db="EMBL/GenBank/DDBJ databases">
        <title>The Genome Sequence of Sphaeroforma arctica JP610.</title>
        <authorList>
            <consortium name="The Broad Institute Genome Sequencing Platform"/>
            <person name="Russ C."/>
            <person name="Cuomo C."/>
            <person name="Young S.K."/>
            <person name="Zeng Q."/>
            <person name="Gargeya S."/>
            <person name="Alvarado L."/>
            <person name="Berlin A."/>
            <person name="Chapman S.B."/>
            <person name="Chen Z."/>
            <person name="Freedman E."/>
            <person name="Gellesch M."/>
            <person name="Goldberg J."/>
            <person name="Griggs A."/>
            <person name="Gujja S."/>
            <person name="Heilman E."/>
            <person name="Heiman D."/>
            <person name="Howarth C."/>
            <person name="Mehta T."/>
            <person name="Neiman D."/>
            <person name="Pearson M."/>
            <person name="Roberts A."/>
            <person name="Saif S."/>
            <person name="Shea T."/>
            <person name="Shenoy N."/>
            <person name="Sisk P."/>
            <person name="Stolte C."/>
            <person name="Sykes S."/>
            <person name="White J."/>
            <person name="Yandava C."/>
            <person name="Burger G."/>
            <person name="Gray M.W."/>
            <person name="Holland P.W.H."/>
            <person name="King N."/>
            <person name="Lang F.B.F."/>
            <person name="Roger A.J."/>
            <person name="Ruiz-Trillo I."/>
            <person name="Haas B."/>
            <person name="Nusbaum C."/>
            <person name="Birren B."/>
        </authorList>
    </citation>
    <scope>NUCLEOTIDE SEQUENCE [LARGE SCALE GENOMIC DNA]</scope>
    <source>
        <strain evidence="2 3">JP610</strain>
    </source>
</reference>
<evidence type="ECO:0000259" key="1">
    <source>
        <dbReference type="Pfam" id="PF04046"/>
    </source>
</evidence>
<feature type="domain" description="PSP proline-rich" evidence="1">
    <location>
        <begin position="14"/>
        <end position="45"/>
    </location>
</feature>
<gene>
    <name evidence="2" type="ORF">SARC_12311</name>
</gene>
<evidence type="ECO:0000313" key="2">
    <source>
        <dbReference type="EMBL" id="KNC75155.1"/>
    </source>
</evidence>
<dbReference type="EMBL" id="KQ243811">
    <property type="protein sequence ID" value="KNC75155.1"/>
    <property type="molecule type" value="Genomic_DNA"/>
</dbReference>
<dbReference type="AlphaFoldDB" id="A0A0L0FEI9"/>
<sequence>MLFSVVADTEARNELKEALGMITSSTNVPPYYENMLMYGYPPAYITTSERFRREQAGAEQLRKDIANTTITIHLGIDSDSDGDANVADQPASLCTNTNGVESVTDVPVTGSEVVDNGNKPQRIASTRTSASQLRGLDVSPSRMDLSENEDMDVLASVNMDMSDSESESELETRSETVVEGRVEAIATTPTPDDTVGGRQVSELTTIPTTTPGDSAVAKASERVDTIVGASEGVDTMAQPPADGIDASQRNQITNEYPHAYARANELALGNRYFDRLVEFGRTEKPAHHMYAYMGLNTPPHSIEEMVDYPWNPYSPYFDVEKEQWKQSQVFYFWRQKAMRDNATSGVTTDYPHPRMYHPTTANTHTPQGILPQPHPPTHPLLQHTLVRVWHMGVRAMGGIPFHALQYKAATMLR</sequence>
<evidence type="ECO:0000313" key="3">
    <source>
        <dbReference type="Proteomes" id="UP000054560"/>
    </source>
</evidence>
<dbReference type="Proteomes" id="UP000054560">
    <property type="component" value="Unassembled WGS sequence"/>
</dbReference>
<organism evidence="2 3">
    <name type="scientific">Sphaeroforma arctica JP610</name>
    <dbReference type="NCBI Taxonomy" id="667725"/>
    <lineage>
        <taxon>Eukaryota</taxon>
        <taxon>Ichthyosporea</taxon>
        <taxon>Ichthyophonida</taxon>
        <taxon>Sphaeroforma</taxon>
    </lineage>
</organism>
<dbReference type="GeneID" id="25912815"/>
<name>A0A0L0FEI9_9EUKA</name>